<reference evidence="2 3" key="1">
    <citation type="submission" date="2021-06" db="EMBL/GenBank/DDBJ databases">
        <authorList>
            <person name="Palmer J.M."/>
        </authorList>
    </citation>
    <scope>NUCLEOTIDE SEQUENCE [LARGE SCALE GENOMIC DNA]</scope>
    <source>
        <strain evidence="3">if_2019</strain>
        <tissue evidence="2">Muscle</tissue>
    </source>
</reference>
<dbReference type="EMBL" id="JAHRIQ010055964">
    <property type="protein sequence ID" value="MEQ2238931.1"/>
    <property type="molecule type" value="Genomic_DNA"/>
</dbReference>
<gene>
    <name evidence="2" type="ORF">ILYODFUR_038497</name>
</gene>
<organism evidence="2 3">
    <name type="scientific">Ilyodon furcidens</name>
    <name type="common">goldbreast splitfin</name>
    <dbReference type="NCBI Taxonomy" id="33524"/>
    <lineage>
        <taxon>Eukaryota</taxon>
        <taxon>Metazoa</taxon>
        <taxon>Chordata</taxon>
        <taxon>Craniata</taxon>
        <taxon>Vertebrata</taxon>
        <taxon>Euteleostomi</taxon>
        <taxon>Actinopterygii</taxon>
        <taxon>Neopterygii</taxon>
        <taxon>Teleostei</taxon>
        <taxon>Neoteleostei</taxon>
        <taxon>Acanthomorphata</taxon>
        <taxon>Ovalentaria</taxon>
        <taxon>Atherinomorphae</taxon>
        <taxon>Cyprinodontiformes</taxon>
        <taxon>Goodeidae</taxon>
        <taxon>Ilyodon</taxon>
    </lineage>
</organism>
<proteinExistence type="predicted"/>
<name>A0ABV0U2H8_9TELE</name>
<evidence type="ECO:0000313" key="3">
    <source>
        <dbReference type="Proteomes" id="UP001482620"/>
    </source>
</evidence>
<evidence type="ECO:0000313" key="2">
    <source>
        <dbReference type="EMBL" id="MEQ2238931.1"/>
    </source>
</evidence>
<feature type="region of interest" description="Disordered" evidence="1">
    <location>
        <begin position="1"/>
        <end position="57"/>
    </location>
</feature>
<accession>A0ABV0U2H8</accession>
<comment type="caution">
    <text evidence="2">The sequence shown here is derived from an EMBL/GenBank/DDBJ whole genome shotgun (WGS) entry which is preliminary data.</text>
</comment>
<feature type="compositionally biased region" description="Low complexity" evidence="1">
    <location>
        <begin position="41"/>
        <end position="57"/>
    </location>
</feature>
<protein>
    <submittedName>
        <fullName evidence="2">Uncharacterized protein</fullName>
    </submittedName>
</protein>
<dbReference type="Proteomes" id="UP001482620">
    <property type="component" value="Unassembled WGS sequence"/>
</dbReference>
<keyword evidence="3" id="KW-1185">Reference proteome</keyword>
<sequence>MPPGRLPREVFQARPTGGRPRGVSAESAAPMTQARLKRKTASTSTSTSMSTSMSTVSLAVPERRAAVDHGDGFGHVSVIIVSKHAALHPFMEHLHFTLEAEREQSDISDEH</sequence>
<evidence type="ECO:0000256" key="1">
    <source>
        <dbReference type="SAM" id="MobiDB-lite"/>
    </source>
</evidence>